<evidence type="ECO:0000256" key="5">
    <source>
        <dbReference type="SAM" id="Phobius"/>
    </source>
</evidence>
<keyword evidence="2" id="KW-0645">Protease</keyword>
<dbReference type="Pfam" id="PF01343">
    <property type="entry name" value="Peptidase_S49"/>
    <property type="match status" value="1"/>
</dbReference>
<accession>A0AB38YBC6</accession>
<evidence type="ECO:0000313" key="7">
    <source>
        <dbReference type="EMBL" id="WLD56679.1"/>
    </source>
</evidence>
<keyword evidence="5" id="KW-0472">Membrane</keyword>
<evidence type="ECO:0000256" key="1">
    <source>
        <dbReference type="ARBA" id="ARBA00008683"/>
    </source>
</evidence>
<keyword evidence="4" id="KW-0720">Serine protease</keyword>
<dbReference type="Gene3D" id="3.90.226.10">
    <property type="entry name" value="2-enoyl-CoA Hydratase, Chain A, domain 1"/>
    <property type="match status" value="1"/>
</dbReference>
<protein>
    <submittedName>
        <fullName evidence="7">S49 family peptidase</fullName>
    </submittedName>
</protein>
<evidence type="ECO:0000256" key="3">
    <source>
        <dbReference type="ARBA" id="ARBA00022801"/>
    </source>
</evidence>
<comment type="similarity">
    <text evidence="1">Belongs to the peptidase S49 family.</text>
</comment>
<dbReference type="InterPro" id="IPR047272">
    <property type="entry name" value="S49_SppA_C"/>
</dbReference>
<keyword evidence="5" id="KW-1133">Transmembrane helix</keyword>
<dbReference type="CDD" id="cd07023">
    <property type="entry name" value="S49_Sppa_N_C"/>
    <property type="match status" value="1"/>
</dbReference>
<feature type="domain" description="Peptidase S49" evidence="6">
    <location>
        <begin position="141"/>
        <end position="282"/>
    </location>
</feature>
<dbReference type="GO" id="GO:0006508">
    <property type="term" value="P:proteolysis"/>
    <property type="evidence" value="ECO:0007669"/>
    <property type="project" value="UniProtKB-KW"/>
</dbReference>
<reference evidence="7" key="1">
    <citation type="submission" date="2022-07" db="EMBL/GenBank/DDBJ databases">
        <title>Complete genome sequence of Salinispirillum sp. LH10-3-1 capable of multiple carbohydrate inversion isolated from a soda lake.</title>
        <authorList>
            <person name="Liu J."/>
            <person name="Zhai Y."/>
            <person name="Zhang H."/>
            <person name="Yang H."/>
            <person name="Qu J."/>
            <person name="Li J."/>
        </authorList>
    </citation>
    <scope>NUCLEOTIDE SEQUENCE</scope>
    <source>
        <strain evidence="7">LH 10-3-1</strain>
    </source>
</reference>
<keyword evidence="3" id="KW-0378">Hydrolase</keyword>
<dbReference type="InterPro" id="IPR002142">
    <property type="entry name" value="Peptidase_S49"/>
</dbReference>
<dbReference type="SUPFAM" id="SSF52096">
    <property type="entry name" value="ClpP/crotonase"/>
    <property type="match status" value="1"/>
</dbReference>
<evidence type="ECO:0000256" key="4">
    <source>
        <dbReference type="ARBA" id="ARBA00022825"/>
    </source>
</evidence>
<sequence length="326" mass="35992">MERMENSEQERQSRREWHLIEKVVMTHSEELKKSRRWGIVFKSLTFAYLFVILFFVFQNAMPRSDKQVSTGGHTAVVQLKGAIADGSDASYAQLRRPLRQAFAHPDTLAVVLEVNSPGGSPVQSQMIYDLVLELRAEYPDIPLYAVIGEIGASGAYFVAAAADEIYASGSSLVGSIGVVSGGFGFHEAMERLGIERRLYTAGTNKGFLDSFSPERDEEVAHWETVLSDVHQQFIDAVVSGRGDRLVDDERIFNGYMWSGAQSQSLGLVDGLATVHSLAEQIEAPELLYFDPPKDPLRKLLEDFGVSVGQGIAARVMSMDGDALRLK</sequence>
<dbReference type="RefSeq" id="WP_304993962.1">
    <property type="nucleotide sequence ID" value="NZ_CP101717.1"/>
</dbReference>
<proteinExistence type="inferred from homology"/>
<evidence type="ECO:0000259" key="6">
    <source>
        <dbReference type="Pfam" id="PF01343"/>
    </source>
</evidence>
<organism evidence="7">
    <name type="scientific">Salinispirillum sp. LH 10-3-1</name>
    <dbReference type="NCBI Taxonomy" id="2952525"/>
    <lineage>
        <taxon>Bacteria</taxon>
        <taxon>Pseudomonadati</taxon>
        <taxon>Pseudomonadota</taxon>
        <taxon>Gammaproteobacteria</taxon>
        <taxon>Oceanospirillales</taxon>
        <taxon>Saccharospirillaceae</taxon>
        <taxon>Salinispirillum</taxon>
    </lineage>
</organism>
<name>A0AB38YBC6_9GAMM</name>
<dbReference type="PANTHER" id="PTHR42987">
    <property type="entry name" value="PEPTIDASE S49"/>
    <property type="match status" value="1"/>
</dbReference>
<feature type="transmembrane region" description="Helical" evidence="5">
    <location>
        <begin position="39"/>
        <end position="57"/>
    </location>
</feature>
<gene>
    <name evidence="7" type="ORF">NFC81_07995</name>
</gene>
<keyword evidence="5" id="KW-0812">Transmembrane</keyword>
<dbReference type="EMBL" id="CP101717">
    <property type="protein sequence ID" value="WLD56679.1"/>
    <property type="molecule type" value="Genomic_DNA"/>
</dbReference>
<dbReference type="GO" id="GO:0008236">
    <property type="term" value="F:serine-type peptidase activity"/>
    <property type="evidence" value="ECO:0007669"/>
    <property type="project" value="UniProtKB-KW"/>
</dbReference>
<dbReference type="Gene3D" id="6.20.330.10">
    <property type="match status" value="1"/>
</dbReference>
<evidence type="ECO:0000256" key="2">
    <source>
        <dbReference type="ARBA" id="ARBA00022670"/>
    </source>
</evidence>
<dbReference type="AlphaFoldDB" id="A0AB38YBC6"/>
<dbReference type="PANTHER" id="PTHR42987:SF8">
    <property type="entry name" value="PROTEINASE"/>
    <property type="match status" value="1"/>
</dbReference>
<dbReference type="InterPro" id="IPR029045">
    <property type="entry name" value="ClpP/crotonase-like_dom_sf"/>
</dbReference>